<organism evidence="1 2">
    <name type="scientific">Vibrio vulnificus</name>
    <dbReference type="NCBI Taxonomy" id="672"/>
    <lineage>
        <taxon>Bacteria</taxon>
        <taxon>Pseudomonadati</taxon>
        <taxon>Pseudomonadota</taxon>
        <taxon>Gammaproteobacteria</taxon>
        <taxon>Vibrionales</taxon>
        <taxon>Vibrionaceae</taxon>
        <taxon>Vibrio</taxon>
    </lineage>
</organism>
<gene>
    <name evidence="1" type="ORF">J0J18_22220</name>
</gene>
<dbReference type="Proteomes" id="UP000664056">
    <property type="component" value="Unassembled WGS sequence"/>
</dbReference>
<name>A0AAW4HE43_VIBVL</name>
<evidence type="ECO:0000313" key="2">
    <source>
        <dbReference type="Proteomes" id="UP000664056"/>
    </source>
</evidence>
<proteinExistence type="predicted"/>
<evidence type="ECO:0008006" key="3">
    <source>
        <dbReference type="Google" id="ProtNLM"/>
    </source>
</evidence>
<evidence type="ECO:0000313" key="1">
    <source>
        <dbReference type="EMBL" id="MBN8124442.1"/>
    </source>
</evidence>
<sequence length="216" mass="25581">MRRRLNADLIFQALEPKLKVLIDNYESESIYALVISEGVVYIHTEAGFNKTLNEYIEWWDQANNPLDSWEELEEYEEDKLDTWSDLDGIIDTQIQEKVKANESELTDTHKVELLRLINAERERNRLEDTYRSEETRERVRKNIGDWGNRYAIALYGMPGYDEAAYDEHYELSDDDQKLSEYGVAMQTLLELIMSSNLFKRVNLSSDFYHCTQEHNY</sequence>
<dbReference type="AlphaFoldDB" id="A0AAW4HE43"/>
<reference evidence="1" key="1">
    <citation type="submission" date="2021-03" db="EMBL/GenBank/DDBJ databases">
        <title>Study of the foodborne Vibrio vulnificus isolates from China.</title>
        <authorList>
            <person name="Zheng Z."/>
            <person name="Ye L."/>
        </authorList>
    </citation>
    <scope>NUCLEOTIDE SEQUENCE</scope>
    <source>
        <strain evidence="1">Vv1582</strain>
    </source>
</reference>
<accession>A0AAW4HE43</accession>
<comment type="caution">
    <text evidence="1">The sequence shown here is derived from an EMBL/GenBank/DDBJ whole genome shotgun (WGS) entry which is preliminary data.</text>
</comment>
<dbReference type="RefSeq" id="WP_206623134.1">
    <property type="nucleotide sequence ID" value="NZ_JAFKOQ010000034.1"/>
</dbReference>
<protein>
    <recommendedName>
        <fullName evidence="3">Phage protein</fullName>
    </recommendedName>
</protein>
<dbReference type="EMBL" id="JAFKOQ010000034">
    <property type="protein sequence ID" value="MBN8124442.1"/>
    <property type="molecule type" value="Genomic_DNA"/>
</dbReference>